<sequence>MISQKDIINAGTTSINNLILLHLQDLEMSSDEFLLYCNLKMFQEQQVFFPSTQQLITDTGFSEGKIYQLVQSMIQKHFIKIDSQTVKGQKYQDYYDLSPIYQVLLGEQLNSRTSANLNDIQTLFQKIEVEFGRPLSPIEQQTIQAWIVDDHYSVPLIMLALKEAVLNQAYSLKYMDRILLNWEKNNIKTPEQLQNYNKRLEGY</sequence>
<dbReference type="RefSeq" id="WP_046316416.1">
    <property type="nucleotide sequence ID" value="NZ_JBHSZT010000001.1"/>
</dbReference>
<evidence type="ECO:0000259" key="2">
    <source>
        <dbReference type="Pfam" id="PF07261"/>
    </source>
</evidence>
<dbReference type="InterPro" id="IPR006343">
    <property type="entry name" value="DnaB/C_C"/>
</dbReference>
<dbReference type="NCBIfam" id="TIGR01446">
    <property type="entry name" value="DnaD_dom"/>
    <property type="match status" value="1"/>
</dbReference>
<dbReference type="PANTHER" id="PTHR37293:SF6">
    <property type="entry name" value="DNA REPLICATION PROTEIN DNAD"/>
    <property type="match status" value="1"/>
</dbReference>
<dbReference type="PATRIC" id="fig|1218492.5.peg.961"/>
<name>A0A0F4LW54_9LACO</name>
<feature type="domain" description="DnaD N-terminal" evidence="3">
    <location>
        <begin position="15"/>
        <end position="111"/>
    </location>
</feature>
<evidence type="ECO:0000313" key="5">
    <source>
        <dbReference type="Proteomes" id="UP000033558"/>
    </source>
</evidence>
<dbReference type="HOGENOM" id="CLU_091656_0_1_9"/>
<reference evidence="4 5" key="1">
    <citation type="submission" date="2015-01" db="EMBL/GenBank/DDBJ databases">
        <title>Comparative genomics of the lactic acid bacteria isolated from the honey bee gut.</title>
        <authorList>
            <person name="Ellegaard K.M."/>
            <person name="Tamarit D."/>
            <person name="Javelind E."/>
            <person name="Olofsson T."/>
            <person name="Andersson S.G."/>
            <person name="Vasquez A."/>
        </authorList>
    </citation>
    <scope>NUCLEOTIDE SEQUENCE [LARGE SCALE GENOMIC DNA]</scope>
    <source>
        <strain evidence="4 5">Bin4</strain>
    </source>
</reference>
<dbReference type="Pfam" id="PF21984">
    <property type="entry name" value="DnaD_N"/>
    <property type="match status" value="1"/>
</dbReference>
<dbReference type="STRING" id="1218492.JG30_08230"/>
<evidence type="ECO:0000256" key="1">
    <source>
        <dbReference type="ARBA" id="ARBA00093462"/>
    </source>
</evidence>
<dbReference type="SUPFAM" id="SSF158499">
    <property type="entry name" value="DnaD domain-like"/>
    <property type="match status" value="1"/>
</dbReference>
<dbReference type="PANTHER" id="PTHR37293">
    <property type="entry name" value="PHAGE REPLICATION PROTEIN-RELATED"/>
    <property type="match status" value="1"/>
</dbReference>
<accession>A0A0F4LW54</accession>
<keyword evidence="5" id="KW-1185">Reference proteome</keyword>
<organism evidence="4 5">
    <name type="scientific">Bombilactobacillus mellifer</name>
    <dbReference type="NCBI Taxonomy" id="1218492"/>
    <lineage>
        <taxon>Bacteria</taxon>
        <taxon>Bacillati</taxon>
        <taxon>Bacillota</taxon>
        <taxon>Bacilli</taxon>
        <taxon>Lactobacillales</taxon>
        <taxon>Lactobacillaceae</taxon>
        <taxon>Bombilactobacillus</taxon>
    </lineage>
</organism>
<dbReference type="Gene3D" id="1.10.10.630">
    <property type="entry name" value="DnaD domain-like"/>
    <property type="match status" value="1"/>
</dbReference>
<dbReference type="AlphaFoldDB" id="A0A0F4LW54"/>
<dbReference type="Gene3D" id="1.10.10.10">
    <property type="entry name" value="Winged helix-like DNA-binding domain superfamily/Winged helix DNA-binding domain"/>
    <property type="match status" value="1"/>
</dbReference>
<evidence type="ECO:0000313" key="4">
    <source>
        <dbReference type="EMBL" id="KJY61771.1"/>
    </source>
</evidence>
<dbReference type="InterPro" id="IPR034829">
    <property type="entry name" value="DnaD-like_sf"/>
</dbReference>
<dbReference type="EMBL" id="JXJQ01000008">
    <property type="protein sequence ID" value="KJY61771.1"/>
    <property type="molecule type" value="Genomic_DNA"/>
</dbReference>
<protein>
    <submittedName>
        <fullName evidence="4">DNA replication protein DnaD</fullName>
    </submittedName>
</protein>
<dbReference type="Proteomes" id="UP000033558">
    <property type="component" value="Unassembled WGS sequence"/>
</dbReference>
<dbReference type="Pfam" id="PF07261">
    <property type="entry name" value="DnaB_2"/>
    <property type="match status" value="1"/>
</dbReference>
<comment type="caution">
    <text evidence="4">The sequence shown here is derived from an EMBL/GenBank/DDBJ whole genome shotgun (WGS) entry which is preliminary data.</text>
</comment>
<dbReference type="InterPro" id="IPR053162">
    <property type="entry name" value="DnaD"/>
</dbReference>
<proteinExistence type="inferred from homology"/>
<dbReference type="InterPro" id="IPR036388">
    <property type="entry name" value="WH-like_DNA-bd_sf"/>
</dbReference>
<dbReference type="InterPro" id="IPR053843">
    <property type="entry name" value="DnaD_N"/>
</dbReference>
<feature type="domain" description="DnaB/C C-terminal" evidence="2">
    <location>
        <begin position="124"/>
        <end position="196"/>
    </location>
</feature>
<evidence type="ECO:0000259" key="3">
    <source>
        <dbReference type="Pfam" id="PF21984"/>
    </source>
</evidence>
<gene>
    <name evidence="4" type="ORF">JG30_08230</name>
</gene>
<comment type="similarity">
    <text evidence="1">Belongs to the DnaB/DnaD family.</text>
</comment>